<evidence type="ECO:0000256" key="10">
    <source>
        <dbReference type="PIRSR" id="PIRSR005091-3"/>
    </source>
</evidence>
<feature type="domain" description="Sulfatase N-terminal" evidence="12">
    <location>
        <begin position="237"/>
        <end position="524"/>
    </location>
</feature>
<comment type="subcellular location">
    <subcellularLocation>
        <location evidence="1">Cell membrane</location>
        <topology evidence="1">Multi-pass membrane protein</topology>
    </subcellularLocation>
</comment>
<keyword evidence="9" id="KW-0464">Manganese</keyword>
<accession>A0A974NRQ1</accession>
<dbReference type="AlphaFoldDB" id="A0A974NRQ1"/>
<dbReference type="EMBL" id="CP068053">
    <property type="protein sequence ID" value="QQT02777.1"/>
    <property type="molecule type" value="Genomic_DNA"/>
</dbReference>
<feature type="binding site" evidence="10">
    <location>
        <position position="461"/>
    </location>
    <ligand>
        <name>Mn(2+)</name>
        <dbReference type="ChEBI" id="CHEBI:29035"/>
    </ligand>
</feature>
<dbReference type="Pfam" id="PF00884">
    <property type="entry name" value="Sulfatase"/>
    <property type="match status" value="1"/>
</dbReference>
<dbReference type="Gene3D" id="3.40.720.10">
    <property type="entry name" value="Alkaline Phosphatase, subunit A"/>
    <property type="match status" value="1"/>
</dbReference>
<evidence type="ECO:0000256" key="11">
    <source>
        <dbReference type="SAM" id="Phobius"/>
    </source>
</evidence>
<dbReference type="InterPro" id="IPR012160">
    <property type="entry name" value="LtaS-like"/>
</dbReference>
<organism evidence="13 14">
    <name type="scientific">Peribacillus psychrosaccharolyticus</name>
    <name type="common">Bacillus psychrosaccharolyticus</name>
    <dbReference type="NCBI Taxonomy" id="1407"/>
    <lineage>
        <taxon>Bacteria</taxon>
        <taxon>Bacillati</taxon>
        <taxon>Bacillota</taxon>
        <taxon>Bacilli</taxon>
        <taxon>Bacillales</taxon>
        <taxon>Bacillaceae</taxon>
        <taxon>Peribacillus</taxon>
    </lineage>
</organism>
<evidence type="ECO:0000259" key="12">
    <source>
        <dbReference type="Pfam" id="PF00884"/>
    </source>
</evidence>
<feature type="binding site" evidence="10">
    <location>
        <position position="462"/>
    </location>
    <ligand>
        <name>Mn(2+)</name>
        <dbReference type="ChEBI" id="CHEBI:29035"/>
    </ligand>
</feature>
<dbReference type="GO" id="GO:0046872">
    <property type="term" value="F:metal ion binding"/>
    <property type="evidence" value="ECO:0007669"/>
    <property type="project" value="UniProtKB-KW"/>
</dbReference>
<name>A0A974NRQ1_PERPY</name>
<feature type="binding site" evidence="9">
    <location>
        <position position="402"/>
    </location>
    <ligand>
        <name>substrate</name>
    </ligand>
</feature>
<evidence type="ECO:0000256" key="9">
    <source>
        <dbReference type="PIRSR" id="PIRSR005091-2"/>
    </source>
</evidence>
<keyword evidence="14" id="KW-1185">Reference proteome</keyword>
<keyword evidence="5 11" id="KW-1133">Transmembrane helix</keyword>
<reference evidence="13 14" key="1">
    <citation type="submission" date="2021-01" db="EMBL/GenBank/DDBJ databases">
        <title>FDA dAtabase for Regulatory Grade micrObial Sequences (FDA-ARGOS): Supporting development and validation of Infectious Disease Dx tests.</title>
        <authorList>
            <person name="Nelson B."/>
            <person name="Plummer A."/>
            <person name="Tallon L."/>
            <person name="Sadzewicz L."/>
            <person name="Zhao X."/>
            <person name="Boylan J."/>
            <person name="Ott S."/>
            <person name="Bowen H."/>
            <person name="Vavikolanu K."/>
            <person name="Mehta A."/>
            <person name="Aluvathingal J."/>
            <person name="Nadendla S."/>
            <person name="Myers T."/>
            <person name="Yan Y."/>
            <person name="Sichtig H."/>
        </authorList>
    </citation>
    <scope>NUCLEOTIDE SEQUENCE [LARGE SCALE GENOMIC DNA]</scope>
    <source>
        <strain evidence="13 14">FDAARGOS_1161</strain>
    </source>
</reference>
<keyword evidence="6 7" id="KW-0472">Membrane</keyword>
<dbReference type="GO" id="GO:0005886">
    <property type="term" value="C:plasma membrane"/>
    <property type="evidence" value="ECO:0007669"/>
    <property type="project" value="UniProtKB-SubCell"/>
</dbReference>
<evidence type="ECO:0000256" key="3">
    <source>
        <dbReference type="ARBA" id="ARBA00022475"/>
    </source>
</evidence>
<feature type="transmembrane region" description="Helical" evidence="11">
    <location>
        <begin position="112"/>
        <end position="131"/>
    </location>
</feature>
<dbReference type="InterPro" id="IPR050448">
    <property type="entry name" value="OpgB/LTA_synthase_biosynth"/>
</dbReference>
<comment type="similarity">
    <text evidence="2 7">Belongs to the LTA synthase family.</text>
</comment>
<feature type="transmembrane region" description="Helical" evidence="11">
    <location>
        <begin position="64"/>
        <end position="87"/>
    </location>
</feature>
<feature type="transmembrane region" description="Helical" evidence="11">
    <location>
        <begin position="33"/>
        <end position="57"/>
    </location>
</feature>
<evidence type="ECO:0000256" key="4">
    <source>
        <dbReference type="ARBA" id="ARBA00022692"/>
    </source>
</evidence>
<evidence type="ECO:0000256" key="6">
    <source>
        <dbReference type="ARBA" id="ARBA00023136"/>
    </source>
</evidence>
<evidence type="ECO:0000256" key="1">
    <source>
        <dbReference type="ARBA" id="ARBA00004651"/>
    </source>
</evidence>
<evidence type="ECO:0000313" key="14">
    <source>
        <dbReference type="Proteomes" id="UP000595254"/>
    </source>
</evidence>
<keyword evidence="4 11" id="KW-0812">Transmembrane</keyword>
<feature type="binding site" evidence="10">
    <location>
        <position position="245"/>
    </location>
    <ligand>
        <name>Mn(2+)</name>
        <dbReference type="ChEBI" id="CHEBI:29035"/>
    </ligand>
</feature>
<sequence length="609" mass="70551">MFKPSLFGLSVCFLWLKTYIAYQTSFEISIDNWLQALILFINPLSFLLLVLGISLLLKNRQQILYLLSVNFILTVILLANIIFYRFFSDFITLPVLFQTSNMNDLGGSVKELINYSDFLYFADFFILLFFIQRKQVTRSYTSKQRKVFTMLVLSITFIHLGMAELARPQLLTRSFDREMLVKNIGTYHYHLYDAYLQSKTSAQRALADGSRLTDIENYIQANQKEPNQKLFGAASDKNIIMVSMESLQNFVIGERMNGEEITPFLNAFIKESYYFTDFYQQTGQGKTSDSEFLVENSLYPLGRGAVFFTHAQNTFQASPAILNEAGYYTAALHANNKSFWNRDLMYQSLGYQHFYDNTAYRINAANSVNWGLKDKPFFKQSIAHLQAMPEPFYAKFITLTNHFPFTLDREDRSIPEYTSASKTLNRYFPTVRYMDEAIEQFITDLKETNLYEHSVIVLYGDHYGISDNHNESLEQFLQREITPFETVQLQRVPLIIHIPGQTGQTIDKVSGQIDLEPTILHLLGLKTENKLQFGNDLFAEDKLDFAVLRNGSFITSEYVYTTDTCYQKETGKLIDISYCEPFMDKAKQELALSDQLVQGDLLRFYLERD</sequence>
<dbReference type="Gene3D" id="3.30.1120.170">
    <property type="match status" value="1"/>
</dbReference>
<dbReference type="RefSeq" id="WP_201648257.1">
    <property type="nucleotide sequence ID" value="NZ_CP068053.1"/>
</dbReference>
<evidence type="ECO:0000256" key="5">
    <source>
        <dbReference type="ARBA" id="ARBA00022989"/>
    </source>
</evidence>
<dbReference type="InterPro" id="IPR017850">
    <property type="entry name" value="Alkaline_phosphatase_core_sf"/>
</dbReference>
<evidence type="ECO:0000256" key="7">
    <source>
        <dbReference type="PIRNR" id="PIRNR005091"/>
    </source>
</evidence>
<protein>
    <submittedName>
        <fullName evidence="13">LTA synthase family protein</fullName>
    </submittedName>
</protein>
<dbReference type="Proteomes" id="UP000595254">
    <property type="component" value="Chromosome"/>
</dbReference>
<keyword evidence="9" id="KW-0479">Metal-binding</keyword>
<dbReference type="PIRSF" id="PIRSF005091">
    <property type="entry name" value="Mmb_sulf_HI1246"/>
    <property type="match status" value="1"/>
</dbReference>
<dbReference type="CDD" id="cd16015">
    <property type="entry name" value="LTA_synthase"/>
    <property type="match status" value="1"/>
</dbReference>
<evidence type="ECO:0000313" key="13">
    <source>
        <dbReference type="EMBL" id="QQT02777.1"/>
    </source>
</evidence>
<dbReference type="PANTHER" id="PTHR47371">
    <property type="entry name" value="LIPOTEICHOIC ACID SYNTHASE"/>
    <property type="match status" value="1"/>
</dbReference>
<dbReference type="SUPFAM" id="SSF53649">
    <property type="entry name" value="Alkaline phosphatase-like"/>
    <property type="match status" value="1"/>
</dbReference>
<feature type="transmembrane region" description="Helical" evidence="11">
    <location>
        <begin position="147"/>
        <end position="166"/>
    </location>
</feature>
<evidence type="ECO:0000256" key="8">
    <source>
        <dbReference type="PIRSR" id="PIRSR005091-1"/>
    </source>
</evidence>
<keyword evidence="3 7" id="KW-1003">Cell membrane</keyword>
<feature type="active site" evidence="8">
    <location>
        <position position="287"/>
    </location>
</feature>
<feature type="binding site" evidence="10">
    <location>
        <position position="287"/>
    </location>
    <ligand>
        <name>Mn(2+)</name>
        <dbReference type="ChEBI" id="CHEBI:29035"/>
    </ligand>
</feature>
<dbReference type="KEGG" id="ppsr:I6J18_20645"/>
<gene>
    <name evidence="13" type="ORF">I6J18_20645</name>
</gene>
<proteinExistence type="inferred from homology"/>
<dbReference type="PANTHER" id="PTHR47371:SF1">
    <property type="entry name" value="LIPOTEICHOIC ACID SYNTHASE-LIKE YQGS"/>
    <property type="match status" value="1"/>
</dbReference>
<dbReference type="InterPro" id="IPR000917">
    <property type="entry name" value="Sulfatase_N"/>
</dbReference>
<evidence type="ECO:0000256" key="2">
    <source>
        <dbReference type="ARBA" id="ARBA00009983"/>
    </source>
</evidence>